<evidence type="ECO:0008006" key="4">
    <source>
        <dbReference type="Google" id="ProtNLM"/>
    </source>
</evidence>
<feature type="chain" id="PRO_5045255248" description="DUF3558 domain-containing protein" evidence="1">
    <location>
        <begin position="25"/>
        <end position="335"/>
    </location>
</feature>
<gene>
    <name evidence="2" type="ORF">WCD74_06460</name>
</gene>
<keyword evidence="3" id="KW-1185">Reference proteome</keyword>
<dbReference type="Proteomes" id="UP001385809">
    <property type="component" value="Unassembled WGS sequence"/>
</dbReference>
<comment type="caution">
    <text evidence="2">The sequence shown here is derived from an EMBL/GenBank/DDBJ whole genome shotgun (WGS) entry which is preliminary data.</text>
</comment>
<dbReference type="PROSITE" id="PS51257">
    <property type="entry name" value="PROKAR_LIPOPROTEIN"/>
    <property type="match status" value="1"/>
</dbReference>
<dbReference type="EMBL" id="JBBEGN010000002">
    <property type="protein sequence ID" value="MEJ2867402.1"/>
    <property type="molecule type" value="Genomic_DNA"/>
</dbReference>
<keyword evidence="1" id="KW-0732">Signal</keyword>
<name>A0ABU8MJU7_9PSEU</name>
<proteinExistence type="predicted"/>
<accession>A0ABU8MJU7</accession>
<dbReference type="RefSeq" id="WP_337694008.1">
    <property type="nucleotide sequence ID" value="NZ_JBBEGN010000002.1"/>
</dbReference>
<protein>
    <recommendedName>
        <fullName evidence="4">DUF3558 domain-containing protein</fullName>
    </recommendedName>
</protein>
<evidence type="ECO:0000313" key="2">
    <source>
        <dbReference type="EMBL" id="MEJ2867402.1"/>
    </source>
</evidence>
<evidence type="ECO:0000256" key="1">
    <source>
        <dbReference type="SAM" id="SignalP"/>
    </source>
</evidence>
<feature type="signal peptide" evidence="1">
    <location>
        <begin position="1"/>
        <end position="24"/>
    </location>
</feature>
<sequence length="335" mass="35688">MSRLAPVVLIALVVLFGTACSGSAEPPPLPDLGPVAMTGDPRTADACALLDPQLFTGVIPPSPYPGVGDAVGSCRLIGQAEPYRPQSVEASFATERSMTITSTEPPEPAGTATILRPQPADDVCRRAVRLVDGTYVIFSGRTISEQARIGAEGGPPPVADCQVAERAMRFGLVRLEDAGVTHGPSHQPESVLERADACAALGDPAARLGLTDPPRYVGFADRHCFVGTPSYGQPVAWLDFVAMDTLPPFPTPPDQRPEVRPGLEGQLSRYPGQFGTACQVLVPWNITNYYVRPGPKQWEVVRIVVELPEVGTNRACDLAVQLARESVPRLPAPRT</sequence>
<evidence type="ECO:0000313" key="3">
    <source>
        <dbReference type="Proteomes" id="UP001385809"/>
    </source>
</evidence>
<organism evidence="2 3">
    <name type="scientific">Actinomycetospora aurantiaca</name>
    <dbReference type="NCBI Taxonomy" id="3129233"/>
    <lineage>
        <taxon>Bacteria</taxon>
        <taxon>Bacillati</taxon>
        <taxon>Actinomycetota</taxon>
        <taxon>Actinomycetes</taxon>
        <taxon>Pseudonocardiales</taxon>
        <taxon>Pseudonocardiaceae</taxon>
        <taxon>Actinomycetospora</taxon>
    </lineage>
</organism>
<reference evidence="2 3" key="1">
    <citation type="submission" date="2024-03" db="EMBL/GenBank/DDBJ databases">
        <title>Actinomycetospora sp. OC33-EN08, a novel actinomycete isolated from wild orchid (Aerides multiflora).</title>
        <authorList>
            <person name="Suriyachadkun C."/>
        </authorList>
    </citation>
    <scope>NUCLEOTIDE SEQUENCE [LARGE SCALE GENOMIC DNA]</scope>
    <source>
        <strain evidence="2 3">OC33-EN08</strain>
    </source>
</reference>